<proteinExistence type="predicted"/>
<accession>A0A978VZ68</accession>
<evidence type="ECO:0000259" key="1">
    <source>
        <dbReference type="PROSITE" id="PS50181"/>
    </source>
</evidence>
<dbReference type="Proteomes" id="UP000813462">
    <property type="component" value="Unassembled WGS sequence"/>
</dbReference>
<dbReference type="PROSITE" id="PS50181">
    <property type="entry name" value="FBOX"/>
    <property type="match status" value="1"/>
</dbReference>
<dbReference type="AlphaFoldDB" id="A0A978VZ68"/>
<comment type="caution">
    <text evidence="2">The sequence shown here is derived from an EMBL/GenBank/DDBJ whole genome shotgun (WGS) entry which is preliminary data.</text>
</comment>
<dbReference type="SMART" id="SM00256">
    <property type="entry name" value="FBOX"/>
    <property type="match status" value="1"/>
</dbReference>
<evidence type="ECO:0000313" key="3">
    <source>
        <dbReference type="Proteomes" id="UP000813462"/>
    </source>
</evidence>
<dbReference type="InterPro" id="IPR001810">
    <property type="entry name" value="F-box_dom"/>
</dbReference>
<protein>
    <recommendedName>
        <fullName evidence="1">F-box domain-containing protein</fullName>
    </recommendedName>
</protein>
<dbReference type="InterPro" id="IPR006527">
    <property type="entry name" value="F-box-assoc_dom_typ1"/>
</dbReference>
<dbReference type="InterPro" id="IPR017451">
    <property type="entry name" value="F-box-assoc_interact_dom"/>
</dbReference>
<dbReference type="Pfam" id="PF07734">
    <property type="entry name" value="FBA_1"/>
    <property type="match status" value="1"/>
</dbReference>
<dbReference type="InterPro" id="IPR050796">
    <property type="entry name" value="SCF_F-box_component"/>
</dbReference>
<name>A0A978VZ68_ZIZJJ</name>
<dbReference type="NCBIfam" id="TIGR01640">
    <property type="entry name" value="F_box_assoc_1"/>
    <property type="match status" value="1"/>
</dbReference>
<feature type="domain" description="F-box" evidence="1">
    <location>
        <begin position="23"/>
        <end position="69"/>
    </location>
</feature>
<dbReference type="SUPFAM" id="SSF81383">
    <property type="entry name" value="F-box domain"/>
    <property type="match status" value="1"/>
</dbReference>
<gene>
    <name evidence="2" type="ORF">FEM48_Zijuj01G0046100</name>
</gene>
<reference evidence="2" key="1">
    <citation type="journal article" date="2021" name="Front. Plant Sci.">
        <title>Chromosome-Scale Genome Assembly for Chinese Sour Jujube and Insights Into Its Genome Evolution and Domestication Signature.</title>
        <authorList>
            <person name="Shen L.-Y."/>
            <person name="Luo H."/>
            <person name="Wang X.-L."/>
            <person name="Wang X.-M."/>
            <person name="Qiu X.-J."/>
            <person name="Liu H."/>
            <person name="Zhou S.-S."/>
            <person name="Jia K.-H."/>
            <person name="Nie S."/>
            <person name="Bao Y.-T."/>
            <person name="Zhang R.-G."/>
            <person name="Yun Q.-Z."/>
            <person name="Chai Y.-H."/>
            <person name="Lu J.-Y."/>
            <person name="Li Y."/>
            <person name="Zhao S.-W."/>
            <person name="Mao J.-F."/>
            <person name="Jia S.-G."/>
            <person name="Mao Y.-M."/>
        </authorList>
    </citation>
    <scope>NUCLEOTIDE SEQUENCE</scope>
    <source>
        <strain evidence="2">AT0</strain>
        <tissue evidence="2">Leaf</tissue>
    </source>
</reference>
<dbReference type="PANTHER" id="PTHR31672:SF13">
    <property type="entry name" value="F-BOX PROTEIN CPR30-LIKE"/>
    <property type="match status" value="1"/>
</dbReference>
<dbReference type="InterPro" id="IPR036047">
    <property type="entry name" value="F-box-like_dom_sf"/>
</dbReference>
<dbReference type="PANTHER" id="PTHR31672">
    <property type="entry name" value="BNACNNG10540D PROTEIN"/>
    <property type="match status" value="1"/>
</dbReference>
<organism evidence="2 3">
    <name type="scientific">Ziziphus jujuba var. spinosa</name>
    <dbReference type="NCBI Taxonomy" id="714518"/>
    <lineage>
        <taxon>Eukaryota</taxon>
        <taxon>Viridiplantae</taxon>
        <taxon>Streptophyta</taxon>
        <taxon>Embryophyta</taxon>
        <taxon>Tracheophyta</taxon>
        <taxon>Spermatophyta</taxon>
        <taxon>Magnoliopsida</taxon>
        <taxon>eudicotyledons</taxon>
        <taxon>Gunneridae</taxon>
        <taxon>Pentapetalae</taxon>
        <taxon>rosids</taxon>
        <taxon>fabids</taxon>
        <taxon>Rosales</taxon>
        <taxon>Rhamnaceae</taxon>
        <taxon>Paliureae</taxon>
        <taxon>Ziziphus</taxon>
    </lineage>
</organism>
<evidence type="ECO:0000313" key="2">
    <source>
        <dbReference type="EMBL" id="KAH7545002.1"/>
    </source>
</evidence>
<dbReference type="EMBL" id="JAEACU010000001">
    <property type="protein sequence ID" value="KAH7545002.1"/>
    <property type="molecule type" value="Genomic_DNA"/>
</dbReference>
<dbReference type="Gene3D" id="1.20.1280.50">
    <property type="match status" value="1"/>
</dbReference>
<dbReference type="Pfam" id="PF00646">
    <property type="entry name" value="F-box"/>
    <property type="match status" value="1"/>
</dbReference>
<sequence length="479" mass="55067">MTMNHEFGESLSSESSSSRSESFVNVYDLTEDLAVEILMRLPVVDVIKMKRVCKSLYSLINSSDFIAKYSLLDGERDPYMFISIPFKGTRVVSVSNEDEDDDDATVNRVIHIRPTPTRPQPQAHRLFCYCCCDGVLLVSFVGFKNNRGQFALWNPATGDIKDVPTYDHDKNLSDSDDGGEEDDLYVTNYGCGFDSKNNEYRPFIVLSDKYYSFKTEIEIYSYRKKIWKIIQSSGIISHGVDMVYADGFCHWPGFSRLVVPNGRDVIVSFDVTNEVILTTPFPDDIIPTYSYQFPYYYYRHCPYPLLLNDSLALVVNQHGHWNRDDDRTTSCFDIWVLGEYGDKDSWTKLFTIGPLHGIQHVLGFWNETKIFLAQTDSLDDNHAQLFLYDTVTQQPFNCLQTITMDSKMYTCRLSLLPIAADGSKKTKIKRRVRVRVRVLAIEIRNHNKKMKKKIKTRTSDGSGNYFIVVNDKRVLLADC</sequence>